<dbReference type="InterPro" id="IPR000945">
    <property type="entry name" value="DBH-like"/>
</dbReference>
<keyword evidence="1" id="KW-1015">Disulfide bond</keyword>
<dbReference type="Gene3D" id="2.60.120.310">
    <property type="entry name" value="Copper type II, ascorbate-dependent monooxygenase, N-terminal domain"/>
    <property type="match status" value="1"/>
</dbReference>
<evidence type="ECO:0000313" key="5">
    <source>
        <dbReference type="EMBL" id="GIH79592.1"/>
    </source>
</evidence>
<dbReference type="InterPro" id="IPR008977">
    <property type="entry name" value="PHM/PNGase_F_dom_sf"/>
</dbReference>
<dbReference type="InterPro" id="IPR014784">
    <property type="entry name" value="Cu2_ascorb_mOase-like_C"/>
</dbReference>
<dbReference type="Pfam" id="PF03712">
    <property type="entry name" value="Cu2_monoox_C"/>
    <property type="match status" value="1"/>
</dbReference>
<evidence type="ECO:0000256" key="3">
    <source>
        <dbReference type="SAM" id="SignalP"/>
    </source>
</evidence>
<dbReference type="PROSITE" id="PS51257">
    <property type="entry name" value="PROKAR_LIPOPROTEIN"/>
    <property type="match status" value="1"/>
</dbReference>
<feature type="compositionally biased region" description="Low complexity" evidence="2">
    <location>
        <begin position="41"/>
        <end position="63"/>
    </location>
</feature>
<dbReference type="InterPro" id="IPR036939">
    <property type="entry name" value="Cu2_ascorb_mOase_N_sf"/>
</dbReference>
<dbReference type="GO" id="GO:0004500">
    <property type="term" value="F:dopamine beta-monooxygenase activity"/>
    <property type="evidence" value="ECO:0007669"/>
    <property type="project" value="InterPro"/>
</dbReference>
<dbReference type="Gene3D" id="2.60.120.230">
    <property type="match status" value="1"/>
</dbReference>
<feature type="domain" description="Copper type II ascorbate-dependent monooxygenase C-terminal" evidence="4">
    <location>
        <begin position="314"/>
        <end position="412"/>
    </location>
</feature>
<comment type="caution">
    <text evidence="5">The sequence shown here is derived from an EMBL/GenBank/DDBJ whole genome shotgun (WGS) entry which is preliminary data.</text>
</comment>
<dbReference type="EMBL" id="BOOH01000049">
    <property type="protein sequence ID" value="GIH79592.1"/>
    <property type="molecule type" value="Genomic_DNA"/>
</dbReference>
<keyword evidence="3" id="KW-0732">Signal</keyword>
<evidence type="ECO:0000259" key="4">
    <source>
        <dbReference type="Pfam" id="PF03712"/>
    </source>
</evidence>
<dbReference type="Proteomes" id="UP000616724">
    <property type="component" value="Unassembled WGS sequence"/>
</dbReference>
<evidence type="ECO:0000313" key="6">
    <source>
        <dbReference type="Proteomes" id="UP000616724"/>
    </source>
</evidence>
<dbReference type="PANTHER" id="PTHR10157">
    <property type="entry name" value="DOPAMINE BETA HYDROXYLASE RELATED"/>
    <property type="match status" value="1"/>
</dbReference>
<feature type="chain" id="PRO_5039422958" description="Copper type II ascorbate-dependent monooxygenase C-terminal domain-containing protein" evidence="3">
    <location>
        <begin position="21"/>
        <end position="418"/>
    </location>
</feature>
<dbReference type="GO" id="GO:0005507">
    <property type="term" value="F:copper ion binding"/>
    <property type="evidence" value="ECO:0007669"/>
    <property type="project" value="InterPro"/>
</dbReference>
<evidence type="ECO:0000256" key="1">
    <source>
        <dbReference type="ARBA" id="ARBA00023157"/>
    </source>
</evidence>
<reference evidence="5 6" key="1">
    <citation type="submission" date="2021-01" db="EMBL/GenBank/DDBJ databases">
        <title>Whole genome shotgun sequence of Planobispora longispora NBRC 13918.</title>
        <authorList>
            <person name="Komaki H."/>
            <person name="Tamura T."/>
        </authorList>
    </citation>
    <scope>NUCLEOTIDE SEQUENCE [LARGE SCALE GENOMIC DNA]</scope>
    <source>
        <strain evidence="5 6">NBRC 13918</strain>
    </source>
</reference>
<feature type="signal peptide" evidence="3">
    <location>
        <begin position="1"/>
        <end position="20"/>
    </location>
</feature>
<dbReference type="RefSeq" id="WP_203894047.1">
    <property type="nucleotide sequence ID" value="NZ_BOOH01000049.1"/>
</dbReference>
<name>A0A8J3W895_9ACTN</name>
<dbReference type="InterPro" id="IPR024548">
    <property type="entry name" value="Cu2_monoox_C"/>
</dbReference>
<gene>
    <name evidence="5" type="ORF">Plo01_60210</name>
</gene>
<accession>A0A8J3W895</accession>
<feature type="region of interest" description="Disordered" evidence="2">
    <location>
        <begin position="31"/>
        <end position="81"/>
    </location>
</feature>
<organism evidence="5 6">
    <name type="scientific">Planobispora longispora</name>
    <dbReference type="NCBI Taxonomy" id="28887"/>
    <lineage>
        <taxon>Bacteria</taxon>
        <taxon>Bacillati</taxon>
        <taxon>Actinomycetota</taxon>
        <taxon>Actinomycetes</taxon>
        <taxon>Streptosporangiales</taxon>
        <taxon>Streptosporangiaceae</taxon>
        <taxon>Planobispora</taxon>
    </lineage>
</organism>
<evidence type="ECO:0000256" key="2">
    <source>
        <dbReference type="SAM" id="MobiDB-lite"/>
    </source>
</evidence>
<dbReference type="AlphaFoldDB" id="A0A8J3W895"/>
<dbReference type="SUPFAM" id="SSF49742">
    <property type="entry name" value="PHM/PNGase F"/>
    <property type="match status" value="2"/>
</dbReference>
<sequence>MEHTIRRRARWAGTATAALAAVLLVASCGGQEHPATAHGQSATPGTDTTAGAGATPGTASGTPGAHGGHGSSAEPPPAAPLRDSERFATLTLPEPYTPKAPSGGTDEYRCFLLDPELDEKAFLTGSQFLPQNTDLVHHAIVFRVDAEQAEKARTLDERTPGEGWTCFGDAGVGDGAWVGHWAPGADETLLDEKLGYAMPPGSKLIMQVHYNLLASGGAAGGSDRSAIRLRLADGATDREPLETVTLAAPVELPCASGESGPLCERGAAVRDVIQRFGEQSRGAIEGLGQFCGGGTLPKAGPTQHCDQKAEAPGTVHATAGHMHLLGRAIKVELNPGTPGAKTLLDIPNYNFDEQAIRPLEQPVEVKAGDTLRVTCTHDAGLRRQLPALRDLPARYVVWGEGTSDEMCLGLLVWSPSRS</sequence>
<keyword evidence="6" id="KW-1185">Reference proteome</keyword>
<proteinExistence type="predicted"/>
<protein>
    <recommendedName>
        <fullName evidence="4">Copper type II ascorbate-dependent monooxygenase C-terminal domain-containing protein</fullName>
    </recommendedName>
</protein>
<dbReference type="PANTHER" id="PTHR10157:SF23">
    <property type="entry name" value="MOXD1 HOMOLOG 1"/>
    <property type="match status" value="1"/>
</dbReference>